<dbReference type="InterPro" id="IPR050905">
    <property type="entry name" value="Plant_NBS-LRR"/>
</dbReference>
<dbReference type="Pfam" id="PF23247">
    <property type="entry name" value="LRR_RPS2"/>
    <property type="match status" value="1"/>
</dbReference>
<evidence type="ECO:0000256" key="5">
    <source>
        <dbReference type="ARBA" id="ARBA00022821"/>
    </source>
</evidence>
<name>A0A068V7J7_COFCA</name>
<dbReference type="SUPFAM" id="SSF52540">
    <property type="entry name" value="P-loop containing nucleoside triphosphate hydrolases"/>
    <property type="match status" value="1"/>
</dbReference>
<dbReference type="OMA" id="LRICHIW"/>
<gene>
    <name evidence="9" type="ORF">GSCOC_T00018412001</name>
</gene>
<keyword evidence="10" id="KW-1185">Reference proteome</keyword>
<reference evidence="10" key="1">
    <citation type="journal article" date="2014" name="Science">
        <title>The coffee genome provides insight into the convergent evolution of caffeine biosynthesis.</title>
        <authorList>
            <person name="Denoeud F."/>
            <person name="Carretero-Paulet L."/>
            <person name="Dereeper A."/>
            <person name="Droc G."/>
            <person name="Guyot R."/>
            <person name="Pietrella M."/>
            <person name="Zheng C."/>
            <person name="Alberti A."/>
            <person name="Anthony F."/>
            <person name="Aprea G."/>
            <person name="Aury J.M."/>
            <person name="Bento P."/>
            <person name="Bernard M."/>
            <person name="Bocs S."/>
            <person name="Campa C."/>
            <person name="Cenci A."/>
            <person name="Combes M.C."/>
            <person name="Crouzillat D."/>
            <person name="Da Silva C."/>
            <person name="Daddiego L."/>
            <person name="De Bellis F."/>
            <person name="Dussert S."/>
            <person name="Garsmeur O."/>
            <person name="Gayraud T."/>
            <person name="Guignon V."/>
            <person name="Jahn K."/>
            <person name="Jamilloux V."/>
            <person name="Joet T."/>
            <person name="Labadie K."/>
            <person name="Lan T."/>
            <person name="Leclercq J."/>
            <person name="Lepelley M."/>
            <person name="Leroy T."/>
            <person name="Li L.T."/>
            <person name="Librado P."/>
            <person name="Lopez L."/>
            <person name="Munoz A."/>
            <person name="Noel B."/>
            <person name="Pallavicini A."/>
            <person name="Perrotta G."/>
            <person name="Poncet V."/>
            <person name="Pot D."/>
            <person name="Priyono X."/>
            <person name="Rigoreau M."/>
            <person name="Rouard M."/>
            <person name="Rozas J."/>
            <person name="Tranchant-Dubreuil C."/>
            <person name="VanBuren R."/>
            <person name="Zhang Q."/>
            <person name="Andrade A.C."/>
            <person name="Argout X."/>
            <person name="Bertrand B."/>
            <person name="de Kochko A."/>
            <person name="Graziosi G."/>
            <person name="Henry R.J."/>
            <person name="Jayarama X."/>
            <person name="Ming R."/>
            <person name="Nagai C."/>
            <person name="Rounsley S."/>
            <person name="Sankoff D."/>
            <person name="Giuliano G."/>
            <person name="Albert V.A."/>
            <person name="Wincker P."/>
            <person name="Lashermes P."/>
        </authorList>
    </citation>
    <scope>NUCLEOTIDE SEQUENCE [LARGE SCALE GENOMIC DNA]</scope>
    <source>
        <strain evidence="10">cv. DH200-94</strain>
    </source>
</reference>
<keyword evidence="3" id="KW-0677">Repeat</keyword>
<dbReference type="InterPro" id="IPR001611">
    <property type="entry name" value="Leu-rich_rpt"/>
</dbReference>
<comment type="similarity">
    <text evidence="1">Belongs to the disease resistance NB-LRR family.</text>
</comment>
<dbReference type="Gramene" id="CDP16474">
    <property type="protein sequence ID" value="CDP16474"/>
    <property type="gene ID" value="GSCOC_T00018412001"/>
</dbReference>
<dbReference type="GO" id="GO:0043531">
    <property type="term" value="F:ADP binding"/>
    <property type="evidence" value="ECO:0007669"/>
    <property type="project" value="InterPro"/>
</dbReference>
<protein>
    <recommendedName>
        <fullName evidence="8">AAA+ ATPase domain-containing protein</fullName>
    </recommendedName>
</protein>
<organism evidence="9 10">
    <name type="scientific">Coffea canephora</name>
    <name type="common">Robusta coffee</name>
    <dbReference type="NCBI Taxonomy" id="49390"/>
    <lineage>
        <taxon>Eukaryota</taxon>
        <taxon>Viridiplantae</taxon>
        <taxon>Streptophyta</taxon>
        <taxon>Embryophyta</taxon>
        <taxon>Tracheophyta</taxon>
        <taxon>Spermatophyta</taxon>
        <taxon>Magnoliopsida</taxon>
        <taxon>eudicotyledons</taxon>
        <taxon>Gunneridae</taxon>
        <taxon>Pentapetalae</taxon>
        <taxon>asterids</taxon>
        <taxon>lamiids</taxon>
        <taxon>Gentianales</taxon>
        <taxon>Rubiaceae</taxon>
        <taxon>Ixoroideae</taxon>
        <taxon>Gardenieae complex</taxon>
        <taxon>Bertiereae - Coffeeae clade</taxon>
        <taxon>Coffeeae</taxon>
        <taxon>Coffea</taxon>
    </lineage>
</organism>
<dbReference type="Gene3D" id="1.10.8.430">
    <property type="entry name" value="Helical domain of apoptotic protease-activating factors"/>
    <property type="match status" value="1"/>
</dbReference>
<dbReference type="Pfam" id="PF23559">
    <property type="entry name" value="WHD_DRP"/>
    <property type="match status" value="1"/>
</dbReference>
<dbReference type="FunFam" id="1.10.10.10:FF:000322">
    <property type="entry name" value="Probable disease resistance protein At1g63360"/>
    <property type="match status" value="1"/>
</dbReference>
<dbReference type="InterPro" id="IPR036388">
    <property type="entry name" value="WH-like_DNA-bd_sf"/>
</dbReference>
<keyword evidence="2" id="KW-0433">Leucine-rich repeat</keyword>
<dbReference type="InterPro" id="IPR003593">
    <property type="entry name" value="AAA+_ATPase"/>
</dbReference>
<dbReference type="GO" id="GO:0006952">
    <property type="term" value="P:defense response"/>
    <property type="evidence" value="ECO:0007669"/>
    <property type="project" value="UniProtKB-KW"/>
</dbReference>
<evidence type="ECO:0000313" key="9">
    <source>
        <dbReference type="EMBL" id="CDP16474.1"/>
    </source>
</evidence>
<dbReference type="EMBL" id="HG739211">
    <property type="protein sequence ID" value="CDP16474.1"/>
    <property type="molecule type" value="Genomic_DNA"/>
</dbReference>
<dbReference type="SUPFAM" id="SSF52058">
    <property type="entry name" value="L domain-like"/>
    <property type="match status" value="1"/>
</dbReference>
<evidence type="ECO:0000256" key="6">
    <source>
        <dbReference type="ARBA" id="ARBA00022840"/>
    </source>
</evidence>
<dbReference type="Gene3D" id="3.80.10.10">
    <property type="entry name" value="Ribonuclease Inhibitor"/>
    <property type="match status" value="2"/>
</dbReference>
<keyword evidence="7" id="KW-0175">Coiled coil</keyword>
<evidence type="ECO:0000313" key="10">
    <source>
        <dbReference type="Proteomes" id="UP000295252"/>
    </source>
</evidence>
<dbReference type="SMART" id="SM00382">
    <property type="entry name" value="AAA"/>
    <property type="match status" value="1"/>
</dbReference>
<dbReference type="Pfam" id="PF13855">
    <property type="entry name" value="LRR_8"/>
    <property type="match status" value="1"/>
</dbReference>
<dbReference type="Gene3D" id="3.40.50.300">
    <property type="entry name" value="P-loop containing nucleotide triphosphate hydrolases"/>
    <property type="match status" value="1"/>
</dbReference>
<dbReference type="PANTHER" id="PTHR33463">
    <property type="entry name" value="NB-ARC DOMAIN-CONTAINING PROTEIN-RELATED"/>
    <property type="match status" value="1"/>
</dbReference>
<keyword evidence="6" id="KW-0067">ATP-binding</keyword>
<evidence type="ECO:0000259" key="8">
    <source>
        <dbReference type="SMART" id="SM00382"/>
    </source>
</evidence>
<keyword evidence="4" id="KW-0547">Nucleotide-binding</keyword>
<feature type="domain" description="AAA+ ATPase" evidence="8">
    <location>
        <begin position="248"/>
        <end position="392"/>
    </location>
</feature>
<dbReference type="PANTHER" id="PTHR33463:SF187">
    <property type="entry name" value="AND NB-ARC DOMAIN DISEASE RESISTANCE PROTEIN, PUTATIVE-RELATED"/>
    <property type="match status" value="1"/>
</dbReference>
<accession>A0A068V7J7</accession>
<dbReference type="InterPro" id="IPR032675">
    <property type="entry name" value="LRR_dom_sf"/>
</dbReference>
<dbReference type="AlphaFoldDB" id="A0A068V7J7"/>
<evidence type="ECO:0000256" key="2">
    <source>
        <dbReference type="ARBA" id="ARBA00022614"/>
    </source>
</evidence>
<evidence type="ECO:0000256" key="3">
    <source>
        <dbReference type="ARBA" id="ARBA00022737"/>
    </source>
</evidence>
<sequence length="1082" mass="123347">MLVENQKKNRKKEEKYIPLAVSRFSASSSLLVKISGSQRLEDNLARKFWLSKIVRVASHVLQGSQRQIVSRFSLFSFLKFSNQFQVIGLTGKLTMEALGNLAFDRGRKCYHLRDSLRSLETKLQRLSNRKIDFESKVKVAERSGTKKRKREVENWFEEVAKTENEFVALKTRVEQGNLLKNAFSSGDGVEKMDEIVEQLMAQSDSDHFAELCLEASESRGEPRVTTELFGKMFCKGLETIPAWLDTNEILRIGIWGMGGVGKTTLAEHIHNHLLENTQSKVYWISVSQDFSIKKLQGDIAKRLGLDVSNGDDEGVRARKLRDKFEKMEEMVVLILDDVWEDFGLDWVGIPLDARNCRLILTTRSKEVCNRMQCHSNFELKTLDTEEAWGLFERTLGSETSLDGGLKDIAKSIMERCDGLPLGIVTVAGSMRGLRDIYEWRNALEDLKACSIGHDKMEKKVFRILEWSFNRLNKCEKNCFLYCCLYPEDSDIKREKLIDLLIWAELMSKRDSRSKAFDEGQTILNKLIRVCLLEETKDSKGDDCVKMHDLVRDMALRITNGNSTPESSRDDVPRFLVKSLGWRRSKVILEQEEWTQDLRAVTFCSKNFKGIEIPPAWSPNCPKLSTLLLSRVFLKEIPDSFFQHMCALKVLNLQGCKGITELPNCVSDMVNLTALILGHCADLMSVPPLGKLKQLRELNLSKTKIQDLPQGWESLVNLERLNLDECRTLSLKILPKGTFSQFHRLQLLILPPFGKVQVNDPEVLNQLEGFIGCLSFTDFYKITRWPKYYNVYINDILTKSRGYMYYQKQLYFHQCKLGRGSNYLPDDMKSLRIQDCEGMGIRCLSDAFRNFINLSHLFALYIVDSVGIEFLWQLSPASPHDQLEVSSLSPLCHLERLGLSRLPNLVGLFYGGSEPYLLPVGTFSSLKIMWIHECHNMKQLFTVQLLQTLQNLGNLNVKDCEGLEEIAADGYGVGQEGGEGIQLASSEATATVILPKLRRLTLNGLPQLKNICKAAMICNSIKEIEVFDCPKVKRLASFLSSIDGPPCPPSKLGMIRGDKEWWESLEWDNSYPKNALDPLFRAR</sequence>
<evidence type="ECO:0000256" key="1">
    <source>
        <dbReference type="ARBA" id="ARBA00008894"/>
    </source>
</evidence>
<dbReference type="InterPro" id="IPR002182">
    <property type="entry name" value="NB-ARC"/>
</dbReference>
<dbReference type="PRINTS" id="PR00364">
    <property type="entry name" value="DISEASERSIST"/>
</dbReference>
<dbReference type="InterPro" id="IPR027417">
    <property type="entry name" value="P-loop_NTPase"/>
</dbReference>
<dbReference type="Proteomes" id="UP000295252">
    <property type="component" value="Chromosome VII"/>
</dbReference>
<feature type="coiled-coil region" evidence="7">
    <location>
        <begin position="109"/>
        <end position="172"/>
    </location>
</feature>
<dbReference type="Gene3D" id="1.10.10.10">
    <property type="entry name" value="Winged helix-like DNA-binding domain superfamily/Winged helix DNA-binding domain"/>
    <property type="match status" value="1"/>
</dbReference>
<dbReference type="PhylomeDB" id="A0A068V7J7"/>
<dbReference type="GO" id="GO:0005524">
    <property type="term" value="F:ATP binding"/>
    <property type="evidence" value="ECO:0007669"/>
    <property type="project" value="UniProtKB-KW"/>
</dbReference>
<evidence type="ECO:0000256" key="4">
    <source>
        <dbReference type="ARBA" id="ARBA00022741"/>
    </source>
</evidence>
<dbReference type="Pfam" id="PF00931">
    <property type="entry name" value="NB-ARC"/>
    <property type="match status" value="1"/>
</dbReference>
<dbReference type="InterPro" id="IPR042197">
    <property type="entry name" value="Apaf_helical"/>
</dbReference>
<dbReference type="InterPro" id="IPR057135">
    <property type="entry name" value="At4g27190-like_LRR"/>
</dbReference>
<keyword evidence="5" id="KW-0611">Plant defense</keyword>
<evidence type="ECO:0000256" key="7">
    <source>
        <dbReference type="SAM" id="Coils"/>
    </source>
</evidence>
<dbReference type="InterPro" id="IPR058922">
    <property type="entry name" value="WHD_DRP"/>
</dbReference>
<proteinExistence type="inferred from homology"/>
<dbReference type="InParanoid" id="A0A068V7J7"/>